<feature type="compositionally biased region" description="Polar residues" evidence="1">
    <location>
        <begin position="51"/>
        <end position="70"/>
    </location>
</feature>
<protein>
    <submittedName>
        <fullName evidence="2">Uncharacterized protein</fullName>
    </submittedName>
</protein>
<sequence length="83" mass="9076">MARGSEVKEENNGGGERNLEQQEKDFYTQTQTCGPPELSVRDGAALLERSAQGSGSRPADSNTLSGQYATHFQDFPLKTTRNI</sequence>
<feature type="region of interest" description="Disordered" evidence="1">
    <location>
        <begin position="1"/>
        <end position="83"/>
    </location>
</feature>
<name>A0A553R7Y8_9TELE</name>
<dbReference type="AlphaFoldDB" id="A0A553R7Y8"/>
<comment type="caution">
    <text evidence="2">The sequence shown here is derived from an EMBL/GenBank/DDBJ whole genome shotgun (WGS) entry which is preliminary data.</text>
</comment>
<evidence type="ECO:0000313" key="2">
    <source>
        <dbReference type="EMBL" id="TRY98299.1"/>
    </source>
</evidence>
<dbReference type="OrthoDB" id="418242at2759"/>
<keyword evidence="3" id="KW-1185">Reference proteome</keyword>
<proteinExistence type="predicted"/>
<evidence type="ECO:0000256" key="1">
    <source>
        <dbReference type="SAM" id="MobiDB-lite"/>
    </source>
</evidence>
<evidence type="ECO:0000313" key="3">
    <source>
        <dbReference type="Proteomes" id="UP000316079"/>
    </source>
</evidence>
<dbReference type="Proteomes" id="UP000316079">
    <property type="component" value="Unassembled WGS sequence"/>
</dbReference>
<gene>
    <name evidence="2" type="ORF">DNTS_032801</name>
</gene>
<feature type="compositionally biased region" description="Basic and acidic residues" evidence="1">
    <location>
        <begin position="1"/>
        <end position="26"/>
    </location>
</feature>
<dbReference type="EMBL" id="SRMA01025177">
    <property type="protein sequence ID" value="TRY98299.1"/>
    <property type="molecule type" value="Genomic_DNA"/>
</dbReference>
<accession>A0A553R7Y8</accession>
<reference evidence="2 3" key="1">
    <citation type="journal article" date="2019" name="Sci. Data">
        <title>Hybrid genome assembly and annotation of Danionella translucida.</title>
        <authorList>
            <person name="Kadobianskyi M."/>
            <person name="Schulze L."/>
            <person name="Schuelke M."/>
            <person name="Judkewitz B."/>
        </authorList>
    </citation>
    <scope>NUCLEOTIDE SEQUENCE [LARGE SCALE GENOMIC DNA]</scope>
    <source>
        <strain evidence="2 3">Bolton</strain>
    </source>
</reference>
<organism evidence="2 3">
    <name type="scientific">Danionella cerebrum</name>
    <dbReference type="NCBI Taxonomy" id="2873325"/>
    <lineage>
        <taxon>Eukaryota</taxon>
        <taxon>Metazoa</taxon>
        <taxon>Chordata</taxon>
        <taxon>Craniata</taxon>
        <taxon>Vertebrata</taxon>
        <taxon>Euteleostomi</taxon>
        <taxon>Actinopterygii</taxon>
        <taxon>Neopterygii</taxon>
        <taxon>Teleostei</taxon>
        <taxon>Ostariophysi</taxon>
        <taxon>Cypriniformes</taxon>
        <taxon>Danionidae</taxon>
        <taxon>Danioninae</taxon>
        <taxon>Danionella</taxon>
    </lineage>
</organism>